<keyword evidence="4" id="KW-0479">Metal-binding</keyword>
<proteinExistence type="inferred from homology"/>
<evidence type="ECO:0000256" key="5">
    <source>
        <dbReference type="ARBA" id="ARBA00022842"/>
    </source>
</evidence>
<evidence type="ECO:0000256" key="1">
    <source>
        <dbReference type="ARBA" id="ARBA00001946"/>
    </source>
</evidence>
<dbReference type="Gene3D" id="1.10.600.10">
    <property type="entry name" value="Farnesyl Diphosphate Synthase"/>
    <property type="match status" value="1"/>
</dbReference>
<keyword evidence="6" id="KW-0414">Isoprene biosynthesis</keyword>
<dbReference type="NCBIfam" id="NF045485">
    <property type="entry name" value="FPPsyn"/>
    <property type="match status" value="1"/>
</dbReference>
<evidence type="ECO:0000256" key="3">
    <source>
        <dbReference type="ARBA" id="ARBA00022679"/>
    </source>
</evidence>
<dbReference type="PROSITE" id="PS00444">
    <property type="entry name" value="POLYPRENYL_SYNTHASE_2"/>
    <property type="match status" value="1"/>
</dbReference>
<protein>
    <submittedName>
        <fullName evidence="8">Polyprenyl synthetase family protein</fullName>
        <ecNumber evidence="8">2.5.1.-</ecNumber>
    </submittedName>
</protein>
<dbReference type="EMBL" id="JBJIAA010000011">
    <property type="protein sequence ID" value="MFL0251559.1"/>
    <property type="molecule type" value="Genomic_DNA"/>
</dbReference>
<dbReference type="GO" id="GO:0016740">
    <property type="term" value="F:transferase activity"/>
    <property type="evidence" value="ECO:0007669"/>
    <property type="project" value="UniProtKB-KW"/>
</dbReference>
<dbReference type="PANTHER" id="PTHR43281:SF1">
    <property type="entry name" value="FARNESYL DIPHOSPHATE SYNTHASE"/>
    <property type="match status" value="1"/>
</dbReference>
<dbReference type="SFLD" id="SFLDG01017">
    <property type="entry name" value="Polyprenyl_Transferase_Like"/>
    <property type="match status" value="1"/>
</dbReference>
<comment type="caution">
    <text evidence="8">The sequence shown here is derived from an EMBL/GenBank/DDBJ whole genome shotgun (WGS) entry which is preliminary data.</text>
</comment>
<dbReference type="SFLD" id="SFLDS00005">
    <property type="entry name" value="Isoprenoid_Synthase_Type_I"/>
    <property type="match status" value="1"/>
</dbReference>
<gene>
    <name evidence="8" type="ORF">ACJDT4_14145</name>
</gene>
<dbReference type="PANTHER" id="PTHR43281">
    <property type="entry name" value="FARNESYL DIPHOSPHATE SYNTHASE"/>
    <property type="match status" value="1"/>
</dbReference>
<keyword evidence="3 7" id="KW-0808">Transferase</keyword>
<evidence type="ECO:0000313" key="9">
    <source>
        <dbReference type="Proteomes" id="UP001623592"/>
    </source>
</evidence>
<dbReference type="Proteomes" id="UP001623592">
    <property type="component" value="Unassembled WGS sequence"/>
</dbReference>
<evidence type="ECO:0000256" key="4">
    <source>
        <dbReference type="ARBA" id="ARBA00022723"/>
    </source>
</evidence>
<evidence type="ECO:0000256" key="6">
    <source>
        <dbReference type="ARBA" id="ARBA00023229"/>
    </source>
</evidence>
<dbReference type="CDD" id="cd00685">
    <property type="entry name" value="Trans_IPPS_HT"/>
    <property type="match status" value="1"/>
</dbReference>
<dbReference type="InterPro" id="IPR053378">
    <property type="entry name" value="Prenyl_diphosphate_synthase"/>
</dbReference>
<dbReference type="SUPFAM" id="SSF48576">
    <property type="entry name" value="Terpenoid synthases"/>
    <property type="match status" value="1"/>
</dbReference>
<comment type="similarity">
    <text evidence="2 7">Belongs to the FPP/GGPP synthase family.</text>
</comment>
<comment type="cofactor">
    <cofactor evidence="1">
        <name>Mg(2+)</name>
        <dbReference type="ChEBI" id="CHEBI:18420"/>
    </cofactor>
</comment>
<dbReference type="EC" id="2.5.1.-" evidence="8"/>
<reference evidence="8 9" key="1">
    <citation type="submission" date="2024-11" db="EMBL/GenBank/DDBJ databases">
        <authorList>
            <person name="Heng Y.C."/>
            <person name="Lim A.C.H."/>
            <person name="Lee J.K.Y."/>
            <person name="Kittelmann S."/>
        </authorList>
    </citation>
    <scope>NUCLEOTIDE SEQUENCE [LARGE SCALE GENOMIC DNA]</scope>
    <source>
        <strain evidence="8 9">WILCCON 0114</strain>
    </source>
</reference>
<dbReference type="InterPro" id="IPR008949">
    <property type="entry name" value="Isoprenoid_synthase_dom_sf"/>
</dbReference>
<evidence type="ECO:0000256" key="7">
    <source>
        <dbReference type="RuleBase" id="RU004466"/>
    </source>
</evidence>
<organism evidence="8 9">
    <name type="scientific">Clostridium neuense</name>
    <dbReference type="NCBI Taxonomy" id="1728934"/>
    <lineage>
        <taxon>Bacteria</taxon>
        <taxon>Bacillati</taxon>
        <taxon>Bacillota</taxon>
        <taxon>Clostridia</taxon>
        <taxon>Eubacteriales</taxon>
        <taxon>Clostridiaceae</taxon>
        <taxon>Clostridium</taxon>
    </lineage>
</organism>
<accession>A0ABW8TGE7</accession>
<keyword evidence="9" id="KW-1185">Reference proteome</keyword>
<name>A0ABW8TGE7_9CLOT</name>
<dbReference type="RefSeq" id="WP_406788213.1">
    <property type="nucleotide sequence ID" value="NZ_JBJIAA010000011.1"/>
</dbReference>
<sequence>MNNQVLKSEVEGYLERCFKNEGTYDKKLYEAMDYSLNVGGKRVRPLLFLNTYCVYKENYKEVIDIAAAIEMIHTYSLIHDDLPCMDNDDLRRGKPTNHKVFGEAMALLAGDGLLSEAMSTMFKYCCKQGLNAVKACSLVAKACGAYGMVGGQVVDMISTGKEISGDQLKYMHRKKTGALIKAAILSGAVLGEAPKDEYELFEEFGEKVGLAFQIKDDILDIVGDSKIMGKKAKSDIENNKTTYVTTYGLDECKKMCADITEDCVNILSKINGNTEGLKEITEFLLERKK</sequence>
<evidence type="ECO:0000313" key="8">
    <source>
        <dbReference type="EMBL" id="MFL0251559.1"/>
    </source>
</evidence>
<dbReference type="Pfam" id="PF00348">
    <property type="entry name" value="polyprenyl_synt"/>
    <property type="match status" value="1"/>
</dbReference>
<dbReference type="InterPro" id="IPR033749">
    <property type="entry name" value="Polyprenyl_synt_CS"/>
</dbReference>
<evidence type="ECO:0000256" key="2">
    <source>
        <dbReference type="ARBA" id="ARBA00006706"/>
    </source>
</evidence>
<dbReference type="InterPro" id="IPR000092">
    <property type="entry name" value="Polyprenyl_synt"/>
</dbReference>
<keyword evidence="5" id="KW-0460">Magnesium</keyword>
<dbReference type="PROSITE" id="PS00723">
    <property type="entry name" value="POLYPRENYL_SYNTHASE_1"/>
    <property type="match status" value="1"/>
</dbReference>